<proteinExistence type="inferred from homology"/>
<dbReference type="GO" id="GO:0005829">
    <property type="term" value="C:cytosol"/>
    <property type="evidence" value="ECO:0007669"/>
    <property type="project" value="TreeGrafter"/>
</dbReference>
<dbReference type="SUPFAM" id="SSF53850">
    <property type="entry name" value="Periplasmic binding protein-like II"/>
    <property type="match status" value="1"/>
</dbReference>
<dbReference type="InterPro" id="IPR005119">
    <property type="entry name" value="LysR_subst-bd"/>
</dbReference>
<accession>A0A238JF03</accession>
<dbReference type="InterPro" id="IPR000847">
    <property type="entry name" value="LysR_HTH_N"/>
</dbReference>
<dbReference type="PRINTS" id="PR00039">
    <property type="entry name" value="HTHLYSR"/>
</dbReference>
<evidence type="ECO:0000256" key="2">
    <source>
        <dbReference type="ARBA" id="ARBA00023015"/>
    </source>
</evidence>
<sequence>MRISFDFSDLEAFLAVKETGSFHLAADRLNLSQSAITRRVQKLETSLDSILFERTTRDVKPTLAAKRLQARAEAILSDARETAIAMRDESVAFAHQRNALVTVAVIPTVVAQLIPEAVRSFRANGYAARFRFLDYTANKVAEAVAKGDADFGICSIPELEPNTRFDPLFDDQIVLAYPQGHPIAAKPDLTWSDLDQVDLIVPARGTGNRLLIDEAMARARLPLNWSVEFRRSTTALELVAENVGLALLPRSAVRSLRDPRVGFAAVSDPAVLRPIGFLTRHGHKATESEAAFIDIIRRITTRWSDPDLQ</sequence>
<dbReference type="Gene3D" id="1.10.10.10">
    <property type="entry name" value="Winged helix-like DNA-binding domain superfamily/Winged helix DNA-binding domain"/>
    <property type="match status" value="1"/>
</dbReference>
<evidence type="ECO:0000256" key="1">
    <source>
        <dbReference type="ARBA" id="ARBA00009437"/>
    </source>
</evidence>
<evidence type="ECO:0000256" key="4">
    <source>
        <dbReference type="ARBA" id="ARBA00023163"/>
    </source>
</evidence>
<dbReference type="AlphaFoldDB" id="A0A238JF03"/>
<protein>
    <submittedName>
        <fullName evidence="6">HTH-type transcriptional regulator CynR</fullName>
    </submittedName>
</protein>
<dbReference type="Pfam" id="PF00126">
    <property type="entry name" value="HTH_1"/>
    <property type="match status" value="1"/>
</dbReference>
<evidence type="ECO:0000259" key="5">
    <source>
        <dbReference type="PROSITE" id="PS50931"/>
    </source>
</evidence>
<dbReference type="Pfam" id="PF03466">
    <property type="entry name" value="LysR_substrate"/>
    <property type="match status" value="1"/>
</dbReference>
<dbReference type="InterPro" id="IPR036390">
    <property type="entry name" value="WH_DNA-bd_sf"/>
</dbReference>
<dbReference type="CDD" id="cd08440">
    <property type="entry name" value="PBP2_LTTR_like_4"/>
    <property type="match status" value="1"/>
</dbReference>
<keyword evidence="7" id="KW-1185">Reference proteome</keyword>
<keyword evidence="4" id="KW-0804">Transcription</keyword>
<reference evidence="7" key="1">
    <citation type="submission" date="2017-05" db="EMBL/GenBank/DDBJ databases">
        <authorList>
            <person name="Rodrigo-Torres L."/>
            <person name="Arahal R. D."/>
            <person name="Lucena T."/>
        </authorList>
    </citation>
    <scope>NUCLEOTIDE SEQUENCE [LARGE SCALE GENOMIC DNA]</scope>
    <source>
        <strain evidence="7">CECT 8649</strain>
    </source>
</reference>
<organism evidence="6 7">
    <name type="scientific">Pelagimonas phthalicica</name>
    <dbReference type="NCBI Taxonomy" id="1037362"/>
    <lineage>
        <taxon>Bacteria</taxon>
        <taxon>Pseudomonadati</taxon>
        <taxon>Pseudomonadota</taxon>
        <taxon>Alphaproteobacteria</taxon>
        <taxon>Rhodobacterales</taxon>
        <taxon>Roseobacteraceae</taxon>
        <taxon>Pelagimonas</taxon>
    </lineage>
</organism>
<dbReference type="OrthoDB" id="9815174at2"/>
<keyword evidence="3" id="KW-0238">DNA-binding</keyword>
<feature type="domain" description="HTH lysR-type" evidence="5">
    <location>
        <begin position="5"/>
        <end position="62"/>
    </location>
</feature>
<dbReference type="PANTHER" id="PTHR30419">
    <property type="entry name" value="HTH-TYPE TRANSCRIPTIONAL REGULATOR YBHD"/>
    <property type="match status" value="1"/>
</dbReference>
<dbReference type="RefSeq" id="WP_099247142.1">
    <property type="nucleotide sequence ID" value="NZ_FXXP01000002.1"/>
</dbReference>
<dbReference type="InterPro" id="IPR050950">
    <property type="entry name" value="HTH-type_LysR_regulators"/>
</dbReference>
<dbReference type="EMBL" id="FXXP01000002">
    <property type="protein sequence ID" value="SMX29260.1"/>
    <property type="molecule type" value="Genomic_DNA"/>
</dbReference>
<evidence type="ECO:0000256" key="3">
    <source>
        <dbReference type="ARBA" id="ARBA00023125"/>
    </source>
</evidence>
<dbReference type="PROSITE" id="PS50931">
    <property type="entry name" value="HTH_LYSR"/>
    <property type="match status" value="1"/>
</dbReference>
<dbReference type="PANTHER" id="PTHR30419:SF8">
    <property type="entry name" value="NITROGEN ASSIMILATION TRANSCRIPTIONAL ACTIVATOR-RELATED"/>
    <property type="match status" value="1"/>
</dbReference>
<dbReference type="SUPFAM" id="SSF46785">
    <property type="entry name" value="Winged helix' DNA-binding domain"/>
    <property type="match status" value="1"/>
</dbReference>
<dbReference type="GO" id="GO:0003700">
    <property type="term" value="F:DNA-binding transcription factor activity"/>
    <property type="evidence" value="ECO:0007669"/>
    <property type="project" value="InterPro"/>
</dbReference>
<name>A0A238JF03_9RHOB</name>
<dbReference type="Gene3D" id="3.40.190.290">
    <property type="match status" value="1"/>
</dbReference>
<evidence type="ECO:0000313" key="7">
    <source>
        <dbReference type="Proteomes" id="UP000225972"/>
    </source>
</evidence>
<dbReference type="FunFam" id="1.10.10.10:FF:000001">
    <property type="entry name" value="LysR family transcriptional regulator"/>
    <property type="match status" value="1"/>
</dbReference>
<dbReference type="InterPro" id="IPR036388">
    <property type="entry name" value="WH-like_DNA-bd_sf"/>
</dbReference>
<keyword evidence="2" id="KW-0805">Transcription regulation</keyword>
<dbReference type="Proteomes" id="UP000225972">
    <property type="component" value="Unassembled WGS sequence"/>
</dbReference>
<dbReference type="GO" id="GO:0003677">
    <property type="term" value="F:DNA binding"/>
    <property type="evidence" value="ECO:0007669"/>
    <property type="project" value="UniProtKB-KW"/>
</dbReference>
<comment type="similarity">
    <text evidence="1">Belongs to the LysR transcriptional regulatory family.</text>
</comment>
<evidence type="ECO:0000313" key="6">
    <source>
        <dbReference type="EMBL" id="SMX29260.1"/>
    </source>
</evidence>
<gene>
    <name evidence="6" type="primary">cynR_2</name>
    <name evidence="6" type="ORF">TRP8649_03393</name>
</gene>